<organism evidence="1 2">
    <name type="scientific">Rhodovulum adriaticum</name>
    <name type="common">Rhodopseudomonas adriatica</name>
    <dbReference type="NCBI Taxonomy" id="35804"/>
    <lineage>
        <taxon>Bacteria</taxon>
        <taxon>Pseudomonadati</taxon>
        <taxon>Pseudomonadota</taxon>
        <taxon>Alphaproteobacteria</taxon>
        <taxon>Rhodobacterales</taxon>
        <taxon>Paracoccaceae</taxon>
        <taxon>Rhodovulum</taxon>
    </lineage>
</organism>
<dbReference type="Proteomes" id="UP000295733">
    <property type="component" value="Unassembled WGS sequence"/>
</dbReference>
<dbReference type="EMBL" id="SLXL01000011">
    <property type="protein sequence ID" value="TCP21396.1"/>
    <property type="molecule type" value="Genomic_DNA"/>
</dbReference>
<reference evidence="1 2" key="1">
    <citation type="submission" date="2019-03" db="EMBL/GenBank/DDBJ databases">
        <title>Genomic Encyclopedia of Type Strains, Phase IV (KMG-IV): sequencing the most valuable type-strain genomes for metagenomic binning, comparative biology and taxonomic classification.</title>
        <authorList>
            <person name="Goeker M."/>
        </authorList>
    </citation>
    <scope>NUCLEOTIDE SEQUENCE [LARGE SCALE GENOMIC DNA]</scope>
    <source>
        <strain evidence="1 2">DSM 2781</strain>
    </source>
</reference>
<protein>
    <submittedName>
        <fullName evidence="1">Uncharacterized protein</fullName>
    </submittedName>
</protein>
<proteinExistence type="predicted"/>
<accession>A0A4V2SKZ6</accession>
<sequence length="33" mass="3643">MMRSLALALLLAWPGIAPAQMFTDPVQVARSWT</sequence>
<comment type="caution">
    <text evidence="1">The sequence shown here is derived from an EMBL/GenBank/DDBJ whole genome shotgun (WGS) entry which is preliminary data.</text>
</comment>
<keyword evidence="2" id="KW-1185">Reference proteome</keyword>
<gene>
    <name evidence="1" type="ORF">EV656_11147</name>
</gene>
<evidence type="ECO:0000313" key="1">
    <source>
        <dbReference type="EMBL" id="TCP21396.1"/>
    </source>
</evidence>
<name>A0A4V2SKZ6_RHOAD</name>
<evidence type="ECO:0000313" key="2">
    <source>
        <dbReference type="Proteomes" id="UP000295733"/>
    </source>
</evidence>
<dbReference type="AlphaFoldDB" id="A0A4V2SKZ6"/>